<dbReference type="Proteomes" id="UP000238479">
    <property type="component" value="Chromosome 5"/>
</dbReference>
<evidence type="ECO:0000256" key="1">
    <source>
        <dbReference type="SAM" id="MobiDB-lite"/>
    </source>
</evidence>
<feature type="compositionally biased region" description="Basic and acidic residues" evidence="1">
    <location>
        <begin position="70"/>
        <end position="83"/>
    </location>
</feature>
<feature type="compositionally biased region" description="Basic residues" evidence="1">
    <location>
        <begin position="84"/>
        <end position="94"/>
    </location>
</feature>
<gene>
    <name evidence="2" type="ORF">RchiOBHm_Chr5g0045891</name>
</gene>
<dbReference type="AlphaFoldDB" id="A0A2P6QDY9"/>
<name>A0A2P6QDY9_ROSCH</name>
<dbReference type="Gramene" id="PRQ32394">
    <property type="protein sequence ID" value="PRQ32394"/>
    <property type="gene ID" value="RchiOBHm_Chr5g0045891"/>
</dbReference>
<sequence length="94" mass="10430">MRAVASGRMLGDATASSFKHKDLPNDGVAAALTAVPSVVDIEAATDGGATARHRWMPGSPWVSKAILKEAQRERESGRRERERVWRKKNRNYIK</sequence>
<accession>A0A2P6QDY9</accession>
<evidence type="ECO:0000313" key="2">
    <source>
        <dbReference type="EMBL" id="PRQ32394.1"/>
    </source>
</evidence>
<comment type="caution">
    <text evidence="2">The sequence shown here is derived from an EMBL/GenBank/DDBJ whole genome shotgun (WGS) entry which is preliminary data.</text>
</comment>
<evidence type="ECO:0000313" key="3">
    <source>
        <dbReference type="Proteomes" id="UP000238479"/>
    </source>
</evidence>
<reference evidence="2 3" key="1">
    <citation type="journal article" date="2018" name="Nat. Genet.">
        <title>The Rosa genome provides new insights in the design of modern roses.</title>
        <authorList>
            <person name="Bendahmane M."/>
        </authorList>
    </citation>
    <scope>NUCLEOTIDE SEQUENCE [LARGE SCALE GENOMIC DNA]</scope>
    <source>
        <strain evidence="3">cv. Old Blush</strain>
    </source>
</reference>
<protein>
    <submittedName>
        <fullName evidence="2">Uncharacterized protein</fullName>
    </submittedName>
</protein>
<dbReference type="EMBL" id="PDCK01000043">
    <property type="protein sequence ID" value="PRQ32394.1"/>
    <property type="molecule type" value="Genomic_DNA"/>
</dbReference>
<proteinExistence type="predicted"/>
<organism evidence="2 3">
    <name type="scientific">Rosa chinensis</name>
    <name type="common">China rose</name>
    <dbReference type="NCBI Taxonomy" id="74649"/>
    <lineage>
        <taxon>Eukaryota</taxon>
        <taxon>Viridiplantae</taxon>
        <taxon>Streptophyta</taxon>
        <taxon>Embryophyta</taxon>
        <taxon>Tracheophyta</taxon>
        <taxon>Spermatophyta</taxon>
        <taxon>Magnoliopsida</taxon>
        <taxon>eudicotyledons</taxon>
        <taxon>Gunneridae</taxon>
        <taxon>Pentapetalae</taxon>
        <taxon>rosids</taxon>
        <taxon>fabids</taxon>
        <taxon>Rosales</taxon>
        <taxon>Rosaceae</taxon>
        <taxon>Rosoideae</taxon>
        <taxon>Rosoideae incertae sedis</taxon>
        <taxon>Rosa</taxon>
    </lineage>
</organism>
<keyword evidence="3" id="KW-1185">Reference proteome</keyword>
<feature type="region of interest" description="Disordered" evidence="1">
    <location>
        <begin position="70"/>
        <end position="94"/>
    </location>
</feature>